<dbReference type="InterPro" id="IPR008207">
    <property type="entry name" value="Sig_transdc_His_kin_Hpt_dom"/>
</dbReference>
<dbReference type="Gene3D" id="3.40.50.2300">
    <property type="match status" value="1"/>
</dbReference>
<evidence type="ECO:0000256" key="10">
    <source>
        <dbReference type="ARBA" id="ARBA00022989"/>
    </source>
</evidence>
<evidence type="ECO:0000259" key="23">
    <source>
        <dbReference type="PROSITE" id="PS50894"/>
    </source>
</evidence>
<dbReference type="InterPro" id="IPR011006">
    <property type="entry name" value="CheY-like_superfamily"/>
</dbReference>
<dbReference type="Gene3D" id="3.30.450.20">
    <property type="entry name" value="PAS domain"/>
    <property type="match status" value="1"/>
</dbReference>
<dbReference type="PRINTS" id="PR00344">
    <property type="entry name" value="BCTRLSENSOR"/>
</dbReference>
<dbReference type="SUPFAM" id="SSF47384">
    <property type="entry name" value="Homodimeric domain of signal transducing histidine kinase"/>
    <property type="match status" value="1"/>
</dbReference>
<dbReference type="InterPro" id="IPR036097">
    <property type="entry name" value="HisK_dim/P_sf"/>
</dbReference>
<dbReference type="PROSITE" id="PS50894">
    <property type="entry name" value="HPT"/>
    <property type="match status" value="1"/>
</dbReference>
<dbReference type="SMART" id="SM00387">
    <property type="entry name" value="HATPase_c"/>
    <property type="match status" value="1"/>
</dbReference>
<dbReference type="SUPFAM" id="SSF52172">
    <property type="entry name" value="CheY-like"/>
    <property type="match status" value="1"/>
</dbReference>
<dbReference type="PROSITE" id="PS50112">
    <property type="entry name" value="PAS"/>
    <property type="match status" value="1"/>
</dbReference>
<protein>
    <recommendedName>
        <fullName evidence="13">Aerobic respiration control sensor protein</fullName>
        <ecNumber evidence="13">2.7.13.3</ecNumber>
    </recommendedName>
</protein>
<comment type="caution">
    <text evidence="24">The sequence shown here is derived from an EMBL/GenBank/DDBJ whole genome shotgun (WGS) entry which is preliminary data.</text>
</comment>
<dbReference type="PROSITE" id="PS50110">
    <property type="entry name" value="RESPONSE_REGULATORY"/>
    <property type="match status" value="1"/>
</dbReference>
<evidence type="ECO:0000256" key="7">
    <source>
        <dbReference type="ARBA" id="ARBA00022692"/>
    </source>
</evidence>
<dbReference type="Pfam" id="PF08448">
    <property type="entry name" value="PAS_4"/>
    <property type="match status" value="1"/>
</dbReference>
<comment type="subcellular location">
    <subcellularLocation>
        <location evidence="2 13">Cell inner membrane</location>
        <topology evidence="2 13">Multi-pass membrane protein</topology>
    </subcellularLocation>
</comment>
<dbReference type="GO" id="GO:0000155">
    <property type="term" value="F:phosphorelay sensor kinase activity"/>
    <property type="evidence" value="ECO:0007669"/>
    <property type="project" value="UniProtKB-UniRule"/>
</dbReference>
<dbReference type="CDD" id="cd00082">
    <property type="entry name" value="HisKA"/>
    <property type="match status" value="1"/>
</dbReference>
<dbReference type="NCBIfam" id="TIGR00229">
    <property type="entry name" value="sensory_box"/>
    <property type="match status" value="1"/>
</dbReference>
<dbReference type="SUPFAM" id="SSF47226">
    <property type="entry name" value="Histidine-containing phosphotransfer domain, HPT domain"/>
    <property type="match status" value="1"/>
</dbReference>
<feature type="domain" description="HPt" evidence="23">
    <location>
        <begin position="635"/>
        <end position="733"/>
    </location>
</feature>
<dbReference type="Pfam" id="PF02518">
    <property type="entry name" value="HATPase_c"/>
    <property type="match status" value="1"/>
</dbReference>
<dbReference type="NCBIfam" id="NF008302">
    <property type="entry name" value="PRK11091.1"/>
    <property type="match status" value="1"/>
</dbReference>
<dbReference type="SMART" id="SM00388">
    <property type="entry name" value="HisKA"/>
    <property type="match status" value="1"/>
</dbReference>
<dbReference type="InterPro" id="IPR000014">
    <property type="entry name" value="PAS"/>
</dbReference>
<dbReference type="InterPro" id="IPR000700">
    <property type="entry name" value="PAS-assoc_C"/>
</dbReference>
<dbReference type="PROSITE" id="PS50109">
    <property type="entry name" value="HIS_KIN"/>
    <property type="match status" value="1"/>
</dbReference>
<dbReference type="PANTHER" id="PTHR43047:SF72">
    <property type="entry name" value="OSMOSENSING HISTIDINE PROTEIN KINASE SLN1"/>
    <property type="match status" value="1"/>
</dbReference>
<dbReference type="Gene3D" id="1.10.287.970">
    <property type="entry name" value="His Kinase A (phosphoacceptor) domain"/>
    <property type="match status" value="1"/>
</dbReference>
<dbReference type="SMART" id="SM00073">
    <property type="entry name" value="HPT"/>
    <property type="match status" value="1"/>
</dbReference>
<keyword evidence="4 13" id="KW-0997">Cell inner membrane</keyword>
<dbReference type="PIRSF" id="PIRSF003182">
    <property type="entry name" value="ArcB"/>
    <property type="match status" value="1"/>
</dbReference>
<dbReference type="InterPro" id="IPR003594">
    <property type="entry name" value="HATPase_dom"/>
</dbReference>
<keyword evidence="13" id="KW-0547">Nucleotide-binding</keyword>
<keyword evidence="13" id="KW-0804">Transcription</keyword>
<evidence type="ECO:0000256" key="1">
    <source>
        <dbReference type="ARBA" id="ARBA00000085"/>
    </source>
</evidence>
<evidence type="ECO:0000256" key="13">
    <source>
        <dbReference type="PIRNR" id="PIRNR003182"/>
    </source>
</evidence>
<dbReference type="Proteomes" id="UP000294702">
    <property type="component" value="Unassembled WGS sequence"/>
</dbReference>
<dbReference type="EC" id="2.7.13.3" evidence="13"/>
<feature type="domain" description="PAS" evidence="21">
    <location>
        <begin position="111"/>
        <end position="181"/>
    </location>
</feature>
<dbReference type="InterPro" id="IPR005467">
    <property type="entry name" value="His_kinase_dom"/>
</dbReference>
<evidence type="ECO:0000313" key="24">
    <source>
        <dbReference type="EMBL" id="TCJ98601.1"/>
    </source>
</evidence>
<dbReference type="OrthoDB" id="9770795at2"/>
<keyword evidence="10 18" id="KW-1133">Transmembrane helix</keyword>
<keyword evidence="5 14" id="KW-0597">Phosphoprotein</keyword>
<evidence type="ECO:0000313" key="25">
    <source>
        <dbReference type="Proteomes" id="UP000294702"/>
    </source>
</evidence>
<accession>A0A4R1G4L1</accession>
<evidence type="ECO:0000256" key="12">
    <source>
        <dbReference type="ARBA" id="ARBA00023136"/>
    </source>
</evidence>
<feature type="modified residue" description="4-aspartylphosphate" evidence="14 16">
    <location>
        <position position="531"/>
    </location>
</feature>
<feature type="transmembrane region" description="Helical" evidence="18">
    <location>
        <begin position="58"/>
        <end position="77"/>
    </location>
</feature>
<organism evidence="24 25">
    <name type="scientific">Volucribacter psittacicida</name>
    <dbReference type="NCBI Taxonomy" id="203482"/>
    <lineage>
        <taxon>Bacteria</taxon>
        <taxon>Pseudomonadati</taxon>
        <taxon>Pseudomonadota</taxon>
        <taxon>Gammaproteobacteria</taxon>
        <taxon>Pasteurellales</taxon>
        <taxon>Pasteurellaceae</taxon>
        <taxon>Volucribacter</taxon>
    </lineage>
</organism>
<evidence type="ECO:0000256" key="9">
    <source>
        <dbReference type="ARBA" id="ARBA00022840"/>
    </source>
</evidence>
<evidence type="ECO:0000256" key="5">
    <source>
        <dbReference type="ARBA" id="ARBA00022553"/>
    </source>
</evidence>
<evidence type="ECO:0000256" key="16">
    <source>
        <dbReference type="PROSITE-ProRule" id="PRU00169"/>
    </source>
</evidence>
<dbReference type="InterPro" id="IPR035965">
    <property type="entry name" value="PAS-like_dom_sf"/>
</dbReference>
<dbReference type="InterPro" id="IPR014409">
    <property type="entry name" value="Sig_transdc_His_kin_hyb_ArcB"/>
</dbReference>
<dbReference type="InterPro" id="IPR004358">
    <property type="entry name" value="Sig_transdc_His_kin-like_C"/>
</dbReference>
<dbReference type="GO" id="GO:0005524">
    <property type="term" value="F:ATP binding"/>
    <property type="evidence" value="ECO:0007669"/>
    <property type="project" value="UniProtKB-UniRule"/>
</dbReference>
<feature type="modified residue" description="Phosphohistidine" evidence="14 15">
    <location>
        <position position="679"/>
    </location>
</feature>
<gene>
    <name evidence="24" type="ORF">EV694_1014</name>
</gene>
<keyword evidence="17" id="KW-0175">Coiled coil</keyword>
<dbReference type="InterPro" id="IPR027460">
    <property type="entry name" value="ArcB_TM_sf"/>
</dbReference>
<keyword evidence="11 13" id="KW-0902">Two-component regulatory system</keyword>
<feature type="domain" description="Histidine kinase" evidence="19">
    <location>
        <begin position="247"/>
        <end position="465"/>
    </location>
</feature>
<feature type="coiled-coil region" evidence="17">
    <location>
        <begin position="77"/>
        <end position="111"/>
    </location>
</feature>
<evidence type="ECO:0000256" key="6">
    <source>
        <dbReference type="ARBA" id="ARBA00022679"/>
    </source>
</evidence>
<dbReference type="InterPro" id="IPR036890">
    <property type="entry name" value="HATPase_C_sf"/>
</dbReference>
<proteinExistence type="predicted"/>
<dbReference type="InterPro" id="IPR036641">
    <property type="entry name" value="HPT_dom_sf"/>
</dbReference>
<feature type="domain" description="Response regulatory" evidence="20">
    <location>
        <begin position="482"/>
        <end position="601"/>
    </location>
</feature>
<dbReference type="GO" id="GO:0005886">
    <property type="term" value="C:plasma membrane"/>
    <property type="evidence" value="ECO:0007669"/>
    <property type="project" value="UniProtKB-SubCell"/>
</dbReference>
<evidence type="ECO:0000256" key="18">
    <source>
        <dbReference type="SAM" id="Phobius"/>
    </source>
</evidence>
<reference evidence="24 25" key="1">
    <citation type="submission" date="2019-03" db="EMBL/GenBank/DDBJ databases">
        <title>Genomic Encyclopedia of Type Strains, Phase IV (KMG-IV): sequencing the most valuable type-strain genomes for metagenomic binning, comparative biology and taxonomic classification.</title>
        <authorList>
            <person name="Goeker M."/>
        </authorList>
    </citation>
    <scope>NUCLEOTIDE SEQUENCE [LARGE SCALE GENOMIC DNA]</scope>
    <source>
        <strain evidence="24 25">DSM 15534</strain>
    </source>
</reference>
<keyword evidence="8 13" id="KW-0418">Kinase</keyword>
<feature type="modified residue" description="Phosphohistidine; by autocatalysis" evidence="14">
    <location>
        <position position="250"/>
    </location>
</feature>
<name>A0A4R1G4L1_9PAST</name>
<keyword evidence="3 13" id="KW-1003">Cell membrane</keyword>
<dbReference type="InterPro" id="IPR001789">
    <property type="entry name" value="Sig_transdc_resp-reg_receiver"/>
</dbReference>
<evidence type="ECO:0000256" key="2">
    <source>
        <dbReference type="ARBA" id="ARBA00004429"/>
    </source>
</evidence>
<evidence type="ECO:0000259" key="21">
    <source>
        <dbReference type="PROSITE" id="PS50112"/>
    </source>
</evidence>
<keyword evidence="13" id="KW-0805">Transcription regulation</keyword>
<dbReference type="AlphaFoldDB" id="A0A4R1G4L1"/>
<sequence>MQNVKQFTQRYINWVIKLGRLKFSLLGFVILAILALVIQGLTSLIIVGQIYWQDVIRSIIFGLLSAPFVIYFFTLLVEKLEHSRLKLAQSNAQLNENILALNQAQQELEQKAEFLRSFIDASPDLVFYRSAQGQFLGCNRAMETLTGKTEAELIQVTPQQIFNQDVAQRIEQIDQDILNSNQGVTYEQWLEDPKGNQTCFEIRKVPYFDAMTNSHYIMGFGRDITERKRYLEVIEKNSRDKTNLMATISHELRTPLNGIVGLSQILLDSQLTEQQRNYLQTIHVSAVSLGYIFSDIIDLEKLDSRRIEIYHKETDFNHFLKDIQNIATFMAERKNLKFELQCDEPLPSWLMLDATRLSQILWNLISNAVKFTSQGKICLKVTSLAQEKLQFSLTDTGIGIAPQELDKIFMMYYQVEDEQHRQKALGSGIGLSISKHLAKLMGGDLCVQSEVGKGSTFTLIIKAQQVRQPSSQAQTQIHFPLNILLVEDIEVNIIVAKAMLEKLGCHIDVAMTGQQAIEKFTQNAYDLLLLDIQLPDMTGFDVAQHLREKYQADEYEYLPPLIALTANVINNKQTYLDKGMDDVLCKPLSIEALTHCLSDYFAIDEQPQANQSQMQTDDVAILDKEMLTDLFAMLGKDFIQQNIQLFEQTMSDYLKELTDCYQHYRQDPQYQKPLTEIAHKIKGACAAIGLKRLQQLAQQAQSDDNSQWTQSIGNWVNQLNEYWQQDVNTLKRYLGSRDIFN</sequence>
<dbReference type="Gene3D" id="1.20.120.160">
    <property type="entry name" value="HPT domain"/>
    <property type="match status" value="1"/>
</dbReference>
<dbReference type="SUPFAM" id="SSF55874">
    <property type="entry name" value="ATPase domain of HSP90 chaperone/DNA topoisomerase II/histidine kinase"/>
    <property type="match status" value="1"/>
</dbReference>
<dbReference type="FunFam" id="3.30.565.10:FF:000010">
    <property type="entry name" value="Sensor histidine kinase RcsC"/>
    <property type="match status" value="1"/>
</dbReference>
<dbReference type="CDD" id="cd16922">
    <property type="entry name" value="HATPase_EvgS-ArcB-TorS-like"/>
    <property type="match status" value="1"/>
</dbReference>
<evidence type="ECO:0000256" key="15">
    <source>
        <dbReference type="PROSITE-ProRule" id="PRU00110"/>
    </source>
</evidence>
<evidence type="ECO:0000259" key="20">
    <source>
        <dbReference type="PROSITE" id="PS50110"/>
    </source>
</evidence>
<dbReference type="PROSITE" id="PS50113">
    <property type="entry name" value="PAC"/>
    <property type="match status" value="1"/>
</dbReference>
<dbReference type="Pfam" id="PF00512">
    <property type="entry name" value="HisKA"/>
    <property type="match status" value="1"/>
</dbReference>
<dbReference type="InterPro" id="IPR003661">
    <property type="entry name" value="HisK_dim/P_dom"/>
</dbReference>
<dbReference type="GO" id="GO:0009927">
    <property type="term" value="F:histidine phosphotransfer kinase activity"/>
    <property type="evidence" value="ECO:0007669"/>
    <property type="project" value="TreeGrafter"/>
</dbReference>
<evidence type="ECO:0000256" key="17">
    <source>
        <dbReference type="SAM" id="Coils"/>
    </source>
</evidence>
<dbReference type="EMBL" id="SMFT01000002">
    <property type="protein sequence ID" value="TCJ98601.1"/>
    <property type="molecule type" value="Genomic_DNA"/>
</dbReference>
<evidence type="ECO:0000259" key="19">
    <source>
        <dbReference type="PROSITE" id="PS50109"/>
    </source>
</evidence>
<dbReference type="InterPro" id="IPR040642">
    <property type="entry name" value="HKR_ArcB_TM"/>
</dbReference>
<keyword evidence="9 13" id="KW-0067">ATP-binding</keyword>
<dbReference type="InterPro" id="IPR013656">
    <property type="entry name" value="PAS_4"/>
</dbReference>
<dbReference type="Gene3D" id="1.10.287.130">
    <property type="match status" value="1"/>
</dbReference>
<dbReference type="Gene3D" id="3.30.565.10">
    <property type="entry name" value="Histidine kinase-like ATPase, C-terminal domain"/>
    <property type="match status" value="1"/>
</dbReference>
<evidence type="ECO:0000256" key="8">
    <source>
        <dbReference type="ARBA" id="ARBA00022777"/>
    </source>
</evidence>
<dbReference type="Pfam" id="PF00072">
    <property type="entry name" value="Response_reg"/>
    <property type="match status" value="1"/>
</dbReference>
<evidence type="ECO:0000256" key="3">
    <source>
        <dbReference type="ARBA" id="ARBA00022475"/>
    </source>
</evidence>
<dbReference type="CDD" id="cd17546">
    <property type="entry name" value="REC_hyHK_CKI1_RcsC-like"/>
    <property type="match status" value="1"/>
</dbReference>
<dbReference type="SMART" id="SM00091">
    <property type="entry name" value="PAS"/>
    <property type="match status" value="1"/>
</dbReference>
<feature type="domain" description="PAC" evidence="22">
    <location>
        <begin position="184"/>
        <end position="236"/>
    </location>
</feature>
<dbReference type="Pfam" id="PF18415">
    <property type="entry name" value="HKR_ArcB_TM"/>
    <property type="match status" value="1"/>
</dbReference>
<keyword evidence="6 13" id="KW-0808">Transferase</keyword>
<dbReference type="Pfam" id="PF01627">
    <property type="entry name" value="Hpt"/>
    <property type="match status" value="1"/>
</dbReference>
<dbReference type="SMART" id="SM00448">
    <property type="entry name" value="REC"/>
    <property type="match status" value="1"/>
</dbReference>
<keyword evidence="12 13" id="KW-0472">Membrane</keyword>
<evidence type="ECO:0000259" key="22">
    <source>
        <dbReference type="PROSITE" id="PS50113"/>
    </source>
</evidence>
<comment type="catalytic activity">
    <reaction evidence="1 13">
        <text>ATP + protein L-histidine = ADP + protein N-phospho-L-histidine.</text>
        <dbReference type="EC" id="2.7.13.3"/>
    </reaction>
</comment>
<dbReference type="SUPFAM" id="SSF55785">
    <property type="entry name" value="PYP-like sensor domain (PAS domain)"/>
    <property type="match status" value="1"/>
</dbReference>
<dbReference type="CDD" id="cd00130">
    <property type="entry name" value="PAS"/>
    <property type="match status" value="1"/>
</dbReference>
<evidence type="ECO:0000256" key="4">
    <source>
        <dbReference type="ARBA" id="ARBA00022519"/>
    </source>
</evidence>
<evidence type="ECO:0000256" key="11">
    <source>
        <dbReference type="ARBA" id="ARBA00023012"/>
    </source>
</evidence>
<comment type="PTM">
    <text evidence="14">Activation requires a sequential transfer of a phosphate group from a His in the primary transmitter domain, to an Asp in the receiver domain and to a His in the secondary transmitter domain.</text>
</comment>
<dbReference type="PANTHER" id="PTHR43047">
    <property type="entry name" value="TWO-COMPONENT HISTIDINE PROTEIN KINASE"/>
    <property type="match status" value="1"/>
</dbReference>
<evidence type="ECO:0000256" key="14">
    <source>
        <dbReference type="PIRSR" id="PIRSR003182-50"/>
    </source>
</evidence>
<dbReference type="RefSeq" id="WP_132690087.1">
    <property type="nucleotide sequence ID" value="NZ_SMFT01000002.1"/>
</dbReference>
<keyword evidence="25" id="KW-1185">Reference proteome</keyword>
<keyword evidence="7 18" id="KW-0812">Transmembrane</keyword>
<feature type="transmembrane region" description="Helical" evidence="18">
    <location>
        <begin position="21"/>
        <end position="52"/>
    </location>
</feature>